<dbReference type="GO" id="GO:0016020">
    <property type="term" value="C:membrane"/>
    <property type="evidence" value="ECO:0007669"/>
    <property type="project" value="UniProtKB-SubCell"/>
</dbReference>
<dbReference type="PROSITE" id="PS00383">
    <property type="entry name" value="TYR_PHOSPHATASE_1"/>
    <property type="match status" value="2"/>
</dbReference>
<evidence type="ECO:0000259" key="20">
    <source>
        <dbReference type="PROSITE" id="PS50853"/>
    </source>
</evidence>
<dbReference type="Pfam" id="PF00102">
    <property type="entry name" value="Y_phosphatase"/>
    <property type="match status" value="2"/>
</dbReference>
<sequence length="2221" mass="251152">MASDRTIAAEGTAPAITLFLRNMSVAEEQTISFVCKASGSPMPKFTWYRDNKRIKAVNRQRYEIKPMPHGSVLRIEPVKARRDSGKFTCEAENDYGDKVQTSAFLHVYPVDQKDIPQGYPRITVNPKLKSIEKGRNAIMKCEAEAPGIYNQEPIQIEWFKDKIPVDLTDPRLTKVDPGYLQIHNSMESDHGRYECVASNSKGVAYSFAAMLYVKVRRVPPHFTMPPKNVEINPYTNVNLTCVAVGSPMPKVKFRAGPIELTPEDEEHIGTNTLVLINITESKNYTCVASSELGNIEHVVQVKVKETMNYSCNLNLNIEHVVQVKVKGKAIVTETMNYTYVASSELGNIEHVVQVKVKGKAIVTESKNYTCVASSDLGNIEHVVQVKVKGKAIVTETMNYTYVASSELGNIEHIVQVKVKGSDAKVRTLSIQCIPNNLDGQVKRLKGIPEVKGQGQTCEREFDSMIIIGLDKIFVKFLLFPPSFVQIMKFHRTFLAFYSLLTLLATGNLAEIPNPPVNFNVVDVGPGFVKLSWTPVPGDKIDYYKLQYRQKGDISSIFSEERMRVPAHKVRRLTPFTDYEFKVIAVNSVGESRPTDILEKRTSSLAPGTPPKNVRAVALSPLTVLVKWDEPAKPNGIIKGYKIFYTLEPDLPITLWTTLDVPLPQANQRQATITELKPNKTYSLCVLAYSTLGEGPISDLEQVMTKPGVPGQPRNLHANEKGPNKIEVIWSPPDDYRHIQSYILYYNDSTARQAAHVVIQPPTNNYLLEELIPDTIYHIQVSATSLTGEGPKSTIIQMKTPQFDTKWINDRTGIPSAAPQAVTGQPVSKNSIKVTWKPPPVEKHNGEIEGYRIYFRKNDSDLTDEDATAVKVGKDARMLMLGELNIWTDYKIWVLSFTTVGDGPPSPHVIVRTQEDVPGEPKSVKVDVVNSTTLFVEWKPPVSRRRNGIIRGYYVYFIPLDDNDNPKGQEKYYDTKDGSIVEAVITELDPNTFYRITVAGYTRKGDGERSEERKIKTSGPVPSDPRNFDVELVNAENPSVSMSWQKPLHVPGTLKHFRVSWGRKGDLIYSKVLSYSRYSFATDKLDKGATYEFRVQAVNENGVGHRAVKTLDIPDGVPDGAPQNFTVTGVSETTIKLEWDLPAKHLQNGEIVLYQMIYHKLAEIDVEDLNLTSTEFTITGLDMNTDYVFQIRAFTSKGAGPWTTKLIFHTYGRMPPAPQHVVVSRTSWKTIQVTWDEPKVPVSGYRVSYNQFDVENLESWPSIDIGPYTVAEITGLEKQSYAIRVSAKSLDGRFGNASAAVLANVPTRPERDDIVTNFRVTLRTSTTINLAWDPPKQIGINNYLLEIVGMKFQRLKGQISPQNLSPIQPINIPGARYMFNITSLFRNGKRGPEQYLMAETRLEAPREVKRPEIEKIEKGNIKFSLTAASEVNGGISHYYLIVVPILNSTVLRRPQDYQFEELFDDPLPPTYSASKPYIAAKFSANRLPSLFTLGDGDEYEGFINRPLNKDWRYRVFLRAHTVEQDLYTTSDYSAPITLGPYIRQSPRPIAPSPGDTDTVDQASPNVPNSKSLMIIMIVAPVCAGVALIIIGCILLVWYMRRKSHRKSKTPEPLPGKVFVDVPPHPSDPVELRRQHYQTPGMISHPPIPVHMLADHIDNLKASDNMRFSQEYESIEPGQQFTWDNSNYEINKPKNRYANVIAYDHSRVILQPIDGIPGSDYINANYMDGYRKQNAYIATQGPLPETFGDFWRGVWEQRSNTIVMMTKLEERSRIKCDQYWPHRGGETYGIMQVLLVDVTELSTYTIRTFHVSRYGYPEKREVRQFQFTAWPDHGVPDHPTPLLMFMKRVKACNPPDAGPMIVHCSAGVGRTGAFIVIDAMLERVKHEKTVDIYGHVTCLRAQRNYMVQTEDQYIFIHDALLEAVTCGNTEIPARNLSAHIQKLLQPEPGETSTGMELEFKRLANMKASPNRFISANLPVNKFKNRLVNILPYESTRVSLHPIRGVDGSDYINASFIDGYRYRQAYVATQGPLAETAEDFWRMLWEHNSTIIVMLTKLREMGREKCHQYWPSERSARYQYFVVDPMAEYDMPSYMLREFKVTDARDGQSRTIRQFQFTDWPEQGVPKSGEGFIDFIGQVHKTKEQFGQEGPICVHCSAGVGRTGVFITLSIVLERMRYEGVVDMFQTVKMLRTQRPAMVQTEDQYQFCYRAALEYLGSFDHYAT</sequence>
<evidence type="ECO:0000259" key="17">
    <source>
        <dbReference type="PROSITE" id="PS50055"/>
    </source>
</evidence>
<evidence type="ECO:0000313" key="21">
    <source>
        <dbReference type="EMBL" id="CAC5370849.1"/>
    </source>
</evidence>
<dbReference type="InterPro" id="IPR003961">
    <property type="entry name" value="FN3_dom"/>
</dbReference>
<evidence type="ECO:0000256" key="9">
    <source>
        <dbReference type="ARBA" id="ARBA00022989"/>
    </source>
</evidence>
<dbReference type="InterPro" id="IPR007110">
    <property type="entry name" value="Ig-like_dom"/>
</dbReference>
<dbReference type="InterPro" id="IPR029021">
    <property type="entry name" value="Prot-tyrosine_phosphatase-like"/>
</dbReference>
<dbReference type="FunFam" id="3.90.190.10:FF:000002">
    <property type="entry name" value="receptor-type tyrosine-protein phosphatase delta isoform X2"/>
    <property type="match status" value="1"/>
</dbReference>
<dbReference type="InterPro" id="IPR000387">
    <property type="entry name" value="Tyr_Pase_dom"/>
</dbReference>
<dbReference type="FunFam" id="2.60.40.10:FF:000036">
    <property type="entry name" value="receptor-type tyrosine-protein phosphatase delta isoform X1"/>
    <property type="match status" value="1"/>
</dbReference>
<evidence type="ECO:0000256" key="10">
    <source>
        <dbReference type="ARBA" id="ARBA00023136"/>
    </source>
</evidence>
<dbReference type="EMBL" id="CACVKT020001739">
    <property type="protein sequence ID" value="CAC5370849.1"/>
    <property type="molecule type" value="Genomic_DNA"/>
</dbReference>
<dbReference type="CDD" id="cd14553">
    <property type="entry name" value="R-PTPc-LAR-1"/>
    <property type="match status" value="1"/>
</dbReference>
<feature type="domain" description="Fibronectin type-III" evidence="20">
    <location>
        <begin position="609"/>
        <end position="707"/>
    </location>
</feature>
<keyword evidence="7" id="KW-0378">Hydrolase</keyword>
<evidence type="ECO:0000256" key="2">
    <source>
        <dbReference type="ARBA" id="ARBA00010504"/>
    </source>
</evidence>
<dbReference type="SMART" id="SM00404">
    <property type="entry name" value="PTPc_motif"/>
    <property type="match status" value="2"/>
</dbReference>
<evidence type="ECO:0000256" key="16">
    <source>
        <dbReference type="SAM" id="Phobius"/>
    </source>
</evidence>
<dbReference type="InterPro" id="IPR003599">
    <property type="entry name" value="Ig_sub"/>
</dbReference>
<keyword evidence="11" id="KW-1015">Disulfide bond</keyword>
<dbReference type="PRINTS" id="PR00014">
    <property type="entry name" value="FNTYPEIII"/>
</dbReference>
<dbReference type="Gene3D" id="3.90.190.10">
    <property type="entry name" value="Protein tyrosine phosphatase superfamily"/>
    <property type="match status" value="2"/>
</dbReference>
<feature type="domain" description="Tyrosine-protein phosphatase" evidence="17">
    <location>
        <begin position="1666"/>
        <end position="1921"/>
    </location>
</feature>
<keyword evidence="13" id="KW-0325">Glycoprotein</keyword>
<evidence type="ECO:0000256" key="11">
    <source>
        <dbReference type="ARBA" id="ARBA00023157"/>
    </source>
</evidence>
<feature type="domain" description="Fibronectin type-III" evidence="20">
    <location>
        <begin position="1120"/>
        <end position="1212"/>
    </location>
</feature>
<keyword evidence="9 16" id="KW-1133">Transmembrane helix</keyword>
<feature type="transmembrane region" description="Helical" evidence="16">
    <location>
        <begin position="1571"/>
        <end position="1597"/>
    </location>
</feature>
<dbReference type="Pfam" id="PF07679">
    <property type="entry name" value="I-set"/>
    <property type="match status" value="1"/>
</dbReference>
<evidence type="ECO:0000256" key="13">
    <source>
        <dbReference type="ARBA" id="ARBA00023180"/>
    </source>
</evidence>
<dbReference type="OrthoDB" id="10253954at2759"/>
<evidence type="ECO:0000256" key="7">
    <source>
        <dbReference type="ARBA" id="ARBA00022801"/>
    </source>
</evidence>
<evidence type="ECO:0000256" key="6">
    <source>
        <dbReference type="ARBA" id="ARBA00022737"/>
    </source>
</evidence>
<dbReference type="InterPro" id="IPR016130">
    <property type="entry name" value="Tyr_Pase_AS"/>
</dbReference>
<dbReference type="FunFam" id="2.60.40.10:FF:000023">
    <property type="entry name" value="receptor-type tyrosine-protein phosphatase delta isoform X2"/>
    <property type="match status" value="1"/>
</dbReference>
<dbReference type="CDD" id="cd12087">
    <property type="entry name" value="TM_EGFR-like"/>
    <property type="match status" value="1"/>
</dbReference>
<dbReference type="InterPro" id="IPR050713">
    <property type="entry name" value="RTP_Phos/Ushers"/>
</dbReference>
<feature type="domain" description="Ig-like" evidence="19">
    <location>
        <begin position="220"/>
        <end position="304"/>
    </location>
</feature>
<keyword evidence="22" id="KW-1185">Reference proteome</keyword>
<evidence type="ECO:0000256" key="4">
    <source>
        <dbReference type="ARBA" id="ARBA00022692"/>
    </source>
</evidence>
<feature type="domain" description="Ig-like" evidence="19">
    <location>
        <begin position="14"/>
        <end position="106"/>
    </location>
</feature>
<dbReference type="InterPro" id="IPR000242">
    <property type="entry name" value="PTP_cat"/>
</dbReference>
<comment type="similarity">
    <text evidence="2">Belongs to the protein-tyrosine phosphatase family. Receptor class 2A subfamily.</text>
</comment>
<evidence type="ECO:0000256" key="3">
    <source>
        <dbReference type="ARBA" id="ARBA00013064"/>
    </source>
</evidence>
<evidence type="ECO:0000313" key="22">
    <source>
        <dbReference type="Proteomes" id="UP000507470"/>
    </source>
</evidence>
<organism evidence="21 22">
    <name type="scientific">Mytilus coruscus</name>
    <name type="common">Sea mussel</name>
    <dbReference type="NCBI Taxonomy" id="42192"/>
    <lineage>
        <taxon>Eukaryota</taxon>
        <taxon>Metazoa</taxon>
        <taxon>Spiralia</taxon>
        <taxon>Lophotrochozoa</taxon>
        <taxon>Mollusca</taxon>
        <taxon>Bivalvia</taxon>
        <taxon>Autobranchia</taxon>
        <taxon>Pteriomorphia</taxon>
        <taxon>Mytilida</taxon>
        <taxon>Mytiloidea</taxon>
        <taxon>Mytilidae</taxon>
        <taxon>Mytilinae</taxon>
        <taxon>Mytilus</taxon>
    </lineage>
</organism>
<dbReference type="FunFam" id="2.60.40.10:FF:000028">
    <property type="entry name" value="Neuronal cell adhesion molecule"/>
    <property type="match status" value="3"/>
</dbReference>
<comment type="catalytic activity">
    <reaction evidence="15">
        <text>O-phospho-L-tyrosyl-[protein] + H2O = L-tyrosyl-[protein] + phosphate</text>
        <dbReference type="Rhea" id="RHEA:10684"/>
        <dbReference type="Rhea" id="RHEA-COMP:10136"/>
        <dbReference type="Rhea" id="RHEA-COMP:20101"/>
        <dbReference type="ChEBI" id="CHEBI:15377"/>
        <dbReference type="ChEBI" id="CHEBI:43474"/>
        <dbReference type="ChEBI" id="CHEBI:46858"/>
        <dbReference type="ChEBI" id="CHEBI:61978"/>
        <dbReference type="EC" id="3.1.3.48"/>
    </reaction>
</comment>
<dbReference type="SMART" id="SM00194">
    <property type="entry name" value="PTPc"/>
    <property type="match status" value="2"/>
</dbReference>
<keyword evidence="10 16" id="KW-0472">Membrane</keyword>
<evidence type="ECO:0000259" key="19">
    <source>
        <dbReference type="PROSITE" id="PS50835"/>
    </source>
</evidence>
<dbReference type="InterPro" id="IPR036116">
    <property type="entry name" value="FN3_sf"/>
</dbReference>
<feature type="domain" description="Fibronectin type-III" evidence="20">
    <location>
        <begin position="817"/>
        <end position="915"/>
    </location>
</feature>
<feature type="domain" description="Fibronectin type-III" evidence="20">
    <location>
        <begin position="1216"/>
        <end position="1309"/>
    </location>
</feature>
<accession>A0A6J8AMP1</accession>
<feature type="domain" description="Tyrosine-protein phosphatase" evidence="17">
    <location>
        <begin position="1953"/>
        <end position="2212"/>
    </location>
</feature>
<dbReference type="CDD" id="cd00063">
    <property type="entry name" value="FN3"/>
    <property type="match status" value="8"/>
</dbReference>
<dbReference type="Pfam" id="PF00041">
    <property type="entry name" value="fn3"/>
    <property type="match status" value="8"/>
</dbReference>
<dbReference type="FunFam" id="3.90.190.10:FF:000001">
    <property type="entry name" value="Receptor-type tyrosine-protein phosphatase F isoform A"/>
    <property type="match status" value="1"/>
</dbReference>
<proteinExistence type="inferred from homology"/>
<keyword evidence="8" id="KW-0904">Protein phosphatase</keyword>
<dbReference type="PRINTS" id="PR00700">
    <property type="entry name" value="PRTYPHPHTASE"/>
</dbReference>
<dbReference type="PROSITE" id="PS50853">
    <property type="entry name" value="FN3"/>
    <property type="match status" value="8"/>
</dbReference>
<feature type="domain" description="Fibronectin type-III" evidence="20">
    <location>
        <begin position="1020"/>
        <end position="1119"/>
    </location>
</feature>
<dbReference type="SMART" id="SM00409">
    <property type="entry name" value="IG"/>
    <property type="match status" value="3"/>
</dbReference>
<feature type="domain" description="Tyrosine specific protein phosphatases" evidence="18">
    <location>
        <begin position="1841"/>
        <end position="1912"/>
    </location>
</feature>
<dbReference type="CDD" id="cd00096">
    <property type="entry name" value="Ig"/>
    <property type="match status" value="1"/>
</dbReference>
<dbReference type="InterPro" id="IPR013783">
    <property type="entry name" value="Ig-like_fold"/>
</dbReference>
<evidence type="ECO:0000256" key="14">
    <source>
        <dbReference type="ARBA" id="ARBA00023319"/>
    </source>
</evidence>
<dbReference type="Proteomes" id="UP000507470">
    <property type="component" value="Unassembled WGS sequence"/>
</dbReference>
<protein>
    <recommendedName>
        <fullName evidence="3">protein-tyrosine-phosphatase</fullName>
        <ecNumber evidence="3">3.1.3.48</ecNumber>
    </recommendedName>
</protein>
<dbReference type="PANTHER" id="PTHR46957:SF6">
    <property type="entry name" value="PROTEIN-TYROSINE-PHOSPHATASE"/>
    <property type="match status" value="1"/>
</dbReference>
<keyword evidence="4 16" id="KW-0812">Transmembrane</keyword>
<dbReference type="Pfam" id="PF13927">
    <property type="entry name" value="Ig_3"/>
    <property type="match status" value="2"/>
</dbReference>
<name>A0A6J8AMP1_MYTCO</name>
<dbReference type="SUPFAM" id="SSF48726">
    <property type="entry name" value="Immunoglobulin"/>
    <property type="match status" value="3"/>
</dbReference>
<keyword evidence="12" id="KW-0675">Receptor</keyword>
<feature type="domain" description="Ig-like" evidence="19">
    <location>
        <begin position="120"/>
        <end position="206"/>
    </location>
</feature>
<dbReference type="SUPFAM" id="SSF49265">
    <property type="entry name" value="Fibronectin type III"/>
    <property type="match status" value="6"/>
</dbReference>
<dbReference type="InterPro" id="IPR036179">
    <property type="entry name" value="Ig-like_dom_sf"/>
</dbReference>
<feature type="domain" description="Tyrosine specific protein phosphatases" evidence="18">
    <location>
        <begin position="2130"/>
        <end position="2203"/>
    </location>
</feature>
<evidence type="ECO:0000256" key="15">
    <source>
        <dbReference type="ARBA" id="ARBA00051722"/>
    </source>
</evidence>
<dbReference type="GO" id="GO:0004725">
    <property type="term" value="F:protein tyrosine phosphatase activity"/>
    <property type="evidence" value="ECO:0007669"/>
    <property type="project" value="UniProtKB-EC"/>
</dbReference>
<evidence type="ECO:0000259" key="18">
    <source>
        <dbReference type="PROSITE" id="PS50056"/>
    </source>
</evidence>
<feature type="domain" description="Fibronectin type-III" evidence="20">
    <location>
        <begin position="514"/>
        <end position="604"/>
    </location>
</feature>
<feature type="domain" description="Fibronectin type-III" evidence="20">
    <location>
        <begin position="711"/>
        <end position="802"/>
    </location>
</feature>
<dbReference type="PANTHER" id="PTHR46957">
    <property type="entry name" value="CYTOKINE RECEPTOR"/>
    <property type="match status" value="1"/>
</dbReference>
<dbReference type="InterPro" id="IPR013098">
    <property type="entry name" value="Ig_I-set"/>
</dbReference>
<dbReference type="PROSITE" id="PS50835">
    <property type="entry name" value="IG_LIKE"/>
    <property type="match status" value="3"/>
</dbReference>
<feature type="domain" description="Fibronectin type-III" evidence="20">
    <location>
        <begin position="919"/>
        <end position="1019"/>
    </location>
</feature>
<dbReference type="SMART" id="SM00408">
    <property type="entry name" value="IGc2"/>
    <property type="match status" value="3"/>
</dbReference>
<dbReference type="InterPro" id="IPR003595">
    <property type="entry name" value="Tyr_Pase_cat"/>
</dbReference>
<gene>
    <name evidence="21" type="ORF">MCOR_9518</name>
</gene>
<dbReference type="PROSITE" id="PS50055">
    <property type="entry name" value="TYR_PHOSPHATASE_PTP"/>
    <property type="match status" value="2"/>
</dbReference>
<dbReference type="InterPro" id="IPR003598">
    <property type="entry name" value="Ig_sub2"/>
</dbReference>
<dbReference type="SMART" id="SM00060">
    <property type="entry name" value="FN3"/>
    <property type="match status" value="9"/>
</dbReference>
<dbReference type="SUPFAM" id="SSF52799">
    <property type="entry name" value="(Phosphotyrosine protein) phosphatases II"/>
    <property type="match status" value="2"/>
</dbReference>
<keyword evidence="6" id="KW-0677">Repeat</keyword>
<dbReference type="Gene3D" id="2.60.40.10">
    <property type="entry name" value="Immunoglobulins"/>
    <property type="match status" value="11"/>
</dbReference>
<evidence type="ECO:0000256" key="12">
    <source>
        <dbReference type="ARBA" id="ARBA00023170"/>
    </source>
</evidence>
<reference evidence="21 22" key="1">
    <citation type="submission" date="2020-06" db="EMBL/GenBank/DDBJ databases">
        <authorList>
            <person name="Li R."/>
            <person name="Bekaert M."/>
        </authorList>
    </citation>
    <scope>NUCLEOTIDE SEQUENCE [LARGE SCALE GENOMIC DNA]</scope>
    <source>
        <strain evidence="22">wild</strain>
    </source>
</reference>
<dbReference type="EC" id="3.1.3.48" evidence="3"/>
<dbReference type="PROSITE" id="PS50056">
    <property type="entry name" value="TYR_PHOSPHATASE_2"/>
    <property type="match status" value="2"/>
</dbReference>
<evidence type="ECO:0000256" key="5">
    <source>
        <dbReference type="ARBA" id="ARBA00022729"/>
    </source>
</evidence>
<dbReference type="FunFam" id="2.60.40.10:FF:000010">
    <property type="entry name" value="receptor-type tyrosine-protein phosphatase delta isoform X1"/>
    <property type="match status" value="1"/>
</dbReference>
<comment type="subcellular location">
    <subcellularLocation>
        <location evidence="1">Membrane</location>
        <topology evidence="1">Single-pass type I membrane protein</topology>
    </subcellularLocation>
</comment>
<keyword evidence="5" id="KW-0732">Signal</keyword>
<keyword evidence="14" id="KW-0393">Immunoglobulin domain</keyword>
<evidence type="ECO:0000256" key="8">
    <source>
        <dbReference type="ARBA" id="ARBA00022912"/>
    </source>
</evidence>
<evidence type="ECO:0000256" key="1">
    <source>
        <dbReference type="ARBA" id="ARBA00004479"/>
    </source>
</evidence>